<accession>A0ABS6VIR9</accession>
<feature type="signal peptide" evidence="1">
    <location>
        <begin position="1"/>
        <end position="26"/>
    </location>
</feature>
<evidence type="ECO:0000256" key="1">
    <source>
        <dbReference type="SAM" id="SignalP"/>
    </source>
</evidence>
<dbReference type="RefSeq" id="WP_063877723.1">
    <property type="nucleotide sequence ID" value="NZ_CP193916.1"/>
</dbReference>
<proteinExistence type="predicted"/>
<organism evidence="2 3">
    <name type="scientific">Pantoea allii</name>
    <dbReference type="NCBI Taxonomy" id="574096"/>
    <lineage>
        <taxon>Bacteria</taxon>
        <taxon>Pseudomonadati</taxon>
        <taxon>Pseudomonadota</taxon>
        <taxon>Gammaproteobacteria</taxon>
        <taxon>Enterobacterales</taxon>
        <taxon>Erwiniaceae</taxon>
        <taxon>Pantoea</taxon>
    </lineage>
</organism>
<dbReference type="Proteomes" id="UP001197236">
    <property type="component" value="Unassembled WGS sequence"/>
</dbReference>
<dbReference type="PROSITE" id="PS51257">
    <property type="entry name" value="PROKAR_LIPOPROTEIN"/>
    <property type="match status" value="1"/>
</dbReference>
<name>A0ABS6VIR9_9GAMM</name>
<comment type="caution">
    <text evidence="2">The sequence shown here is derived from an EMBL/GenBank/DDBJ whole genome shotgun (WGS) entry which is preliminary data.</text>
</comment>
<sequence length="148" mass="16375">MSRVLCFPVLLTLLLAGCHSPPPPSALQLAPSTRPVPICAGGEVMMQTTLWFGLSKPKGGSVSSQDWMRFIDKEVTPRFKSGLSVYDAQGQWLSENGQLAREKSKALVLIYNFDSDSNSRVEALREQYKKEFGQESVMRVDSPSCVSF</sequence>
<evidence type="ECO:0000313" key="3">
    <source>
        <dbReference type="Proteomes" id="UP001197236"/>
    </source>
</evidence>
<feature type="chain" id="PRO_5045876047" evidence="1">
    <location>
        <begin position="27"/>
        <end position="148"/>
    </location>
</feature>
<dbReference type="EMBL" id="JAHVXZ010000011">
    <property type="protein sequence ID" value="MBW1258936.1"/>
    <property type="molecule type" value="Genomic_DNA"/>
</dbReference>
<dbReference type="Pfam" id="PF12098">
    <property type="entry name" value="DUF3574"/>
    <property type="match status" value="1"/>
</dbReference>
<keyword evidence="1" id="KW-0732">Signal</keyword>
<protein>
    <submittedName>
        <fullName evidence="2">DUF3574 domain-containing protein</fullName>
    </submittedName>
</protein>
<keyword evidence="3" id="KW-1185">Reference proteome</keyword>
<reference evidence="2 3" key="1">
    <citation type="submission" date="2021-07" db="EMBL/GenBank/DDBJ databases">
        <title>A novel phosphonate cluster across the Pantoea species complex is important for pathogenicity in onion.</title>
        <authorList>
            <person name="Zhao M."/>
            <person name="Stice S."/>
            <person name="Shin G.Y."/>
            <person name="Coutinho T."/>
            <person name="Gitaitis R."/>
            <person name="Kvitko B."/>
            <person name="Dutta B."/>
        </authorList>
    </citation>
    <scope>NUCLEOTIDE SEQUENCE [LARGE SCALE GENOMIC DNA]</scope>
    <source>
        <strain evidence="2 3">BD 382</strain>
    </source>
</reference>
<evidence type="ECO:0000313" key="2">
    <source>
        <dbReference type="EMBL" id="MBW1258936.1"/>
    </source>
</evidence>
<dbReference type="InterPro" id="IPR021957">
    <property type="entry name" value="DUF3574"/>
</dbReference>
<gene>
    <name evidence="2" type="ORF">KYI95_17305</name>
</gene>